<dbReference type="Pfam" id="PF04304">
    <property type="entry name" value="DUF454"/>
    <property type="match status" value="1"/>
</dbReference>
<accession>A0A1B1A673</accession>
<organism evidence="2 3">
    <name type="scientific">Tritonibacter mobilis F1926</name>
    <dbReference type="NCBI Taxonomy" id="1265309"/>
    <lineage>
        <taxon>Bacteria</taxon>
        <taxon>Pseudomonadati</taxon>
        <taxon>Pseudomonadota</taxon>
        <taxon>Alphaproteobacteria</taxon>
        <taxon>Rhodobacterales</taxon>
        <taxon>Paracoccaceae</taxon>
        <taxon>Tritonibacter</taxon>
    </lineage>
</organism>
<name>A0A1B1A673_9RHOB</name>
<dbReference type="PANTHER" id="PTHR35813">
    <property type="entry name" value="INNER MEMBRANE PROTEIN YBAN"/>
    <property type="match status" value="1"/>
</dbReference>
<keyword evidence="1" id="KW-0472">Membrane</keyword>
<dbReference type="AlphaFoldDB" id="A0A1B1A673"/>
<dbReference type="GO" id="GO:0005886">
    <property type="term" value="C:plasma membrane"/>
    <property type="evidence" value="ECO:0007669"/>
    <property type="project" value="TreeGrafter"/>
</dbReference>
<evidence type="ECO:0000256" key="1">
    <source>
        <dbReference type="SAM" id="Phobius"/>
    </source>
</evidence>
<dbReference type="STRING" id="1265309.K529_014610"/>
<proteinExistence type="predicted"/>
<reference evidence="2 3" key="1">
    <citation type="journal article" date="2016" name="ISME J.">
        <title>Global occurrence and heterogeneity of the Roseobacter-clade species Ruegeria mobilis.</title>
        <authorList>
            <person name="Sonnenschein E."/>
            <person name="Gram L."/>
        </authorList>
    </citation>
    <scope>NUCLEOTIDE SEQUENCE [LARGE SCALE GENOMIC DNA]</scope>
    <source>
        <strain evidence="2 3">F1926</strain>
    </source>
</reference>
<keyword evidence="1" id="KW-0812">Transmembrane</keyword>
<dbReference type="GeneID" id="28251090"/>
<evidence type="ECO:0000313" key="2">
    <source>
        <dbReference type="EMBL" id="ANP42006.1"/>
    </source>
</evidence>
<dbReference type="Proteomes" id="UP000013243">
    <property type="component" value="Chromosome"/>
</dbReference>
<dbReference type="KEGG" id="rmb:K529_014610"/>
<dbReference type="RefSeq" id="WP_005616149.1">
    <property type="nucleotide sequence ID" value="NZ_CP015230.1"/>
</dbReference>
<dbReference type="PANTHER" id="PTHR35813:SF1">
    <property type="entry name" value="INNER MEMBRANE PROTEIN YBAN"/>
    <property type="match status" value="1"/>
</dbReference>
<feature type="transmembrane region" description="Helical" evidence="1">
    <location>
        <begin position="92"/>
        <end position="112"/>
    </location>
</feature>
<gene>
    <name evidence="2" type="ORF">K529_014610</name>
</gene>
<evidence type="ECO:0008006" key="4">
    <source>
        <dbReference type="Google" id="ProtNLM"/>
    </source>
</evidence>
<keyword evidence="1" id="KW-1133">Transmembrane helix</keyword>
<dbReference type="InterPro" id="IPR007401">
    <property type="entry name" value="DUF454"/>
</dbReference>
<sequence>MRFIYLCLGLFSVLLAGVGIALPLLPTVPFLLLAAFFFARSSERLHNWLLSHATFGPMISDWNEHGAIRLGAKKAATASVAAVFILSVVLQVPIYVLMIQAITLGCVMIFIWTRPSG</sequence>
<dbReference type="OrthoDB" id="9816293at2"/>
<evidence type="ECO:0000313" key="3">
    <source>
        <dbReference type="Proteomes" id="UP000013243"/>
    </source>
</evidence>
<dbReference type="EMBL" id="CP015230">
    <property type="protein sequence ID" value="ANP42006.1"/>
    <property type="molecule type" value="Genomic_DNA"/>
</dbReference>
<dbReference type="PIRSF" id="PIRSF016789">
    <property type="entry name" value="DUF454"/>
    <property type="match status" value="1"/>
</dbReference>
<protein>
    <recommendedName>
        <fullName evidence="4">DUF454 domain-containing protein</fullName>
    </recommendedName>
</protein>